<name>A0A844CVF3_9BURK</name>
<dbReference type="EMBL" id="WKJL01000007">
    <property type="protein sequence ID" value="MRW84767.1"/>
    <property type="molecule type" value="Genomic_DNA"/>
</dbReference>
<evidence type="ECO:0000313" key="2">
    <source>
        <dbReference type="EMBL" id="MRW84767.1"/>
    </source>
</evidence>
<evidence type="ECO:0000313" key="3">
    <source>
        <dbReference type="Proteomes" id="UP000439986"/>
    </source>
</evidence>
<accession>A0A844CVF3</accession>
<dbReference type="Pfam" id="PF14300">
    <property type="entry name" value="DMP19"/>
    <property type="match status" value="1"/>
</dbReference>
<dbReference type="Gene3D" id="1.20.1420.60">
    <property type="match status" value="1"/>
</dbReference>
<dbReference type="RefSeq" id="WP_154357824.1">
    <property type="nucleotide sequence ID" value="NZ_WKJL01000007.1"/>
</dbReference>
<protein>
    <submittedName>
        <fullName evidence="2">DUF4375 domain-containing protein</fullName>
    </submittedName>
</protein>
<sequence length="225" mass="25320">MANKKMSLDELMEVSNNLHTKSPAELLAIQEELFASLPPEVREAFAKMKTEADARPPRPTLTEISAEALSVLSGEDLDLAVYEYVERQLSNSTDRLAALRLLPRGLQLFYLSFIVEVEVMNGGLHQFFWNLSFDMAELIVPALRELQAREAADIFEQAVIVAVEESPTYRERKKGDGFAAYAESNAKSELSKFNDEFCSCAEKFRTLRATFLQSHEEQFLSPGST</sequence>
<comment type="caution">
    <text evidence="2">The sequence shown here is derived from an EMBL/GenBank/DDBJ whole genome shotgun (WGS) entry which is preliminary data.</text>
</comment>
<feature type="domain" description="DNA mimic protein DMP19 C-terminal" evidence="1">
    <location>
        <begin position="102"/>
        <end position="215"/>
    </location>
</feature>
<organism evidence="2 3">
    <name type="scientific">Duganella aquatilis</name>
    <dbReference type="NCBI Taxonomy" id="2666082"/>
    <lineage>
        <taxon>Bacteria</taxon>
        <taxon>Pseudomonadati</taxon>
        <taxon>Pseudomonadota</taxon>
        <taxon>Betaproteobacteria</taxon>
        <taxon>Burkholderiales</taxon>
        <taxon>Oxalobacteraceae</taxon>
        <taxon>Telluria group</taxon>
        <taxon>Duganella</taxon>
    </lineage>
</organism>
<gene>
    <name evidence="2" type="ORF">GJ698_11795</name>
</gene>
<keyword evidence="3" id="KW-1185">Reference proteome</keyword>
<reference evidence="2 3" key="1">
    <citation type="submission" date="2019-11" db="EMBL/GenBank/DDBJ databases">
        <title>Novel species isolated from a subtropical stream in China.</title>
        <authorList>
            <person name="Lu H."/>
        </authorList>
    </citation>
    <scope>NUCLEOTIDE SEQUENCE [LARGE SCALE GENOMIC DNA]</scope>
    <source>
        <strain evidence="2 3">FT26W</strain>
    </source>
</reference>
<dbReference type="Proteomes" id="UP000439986">
    <property type="component" value="Unassembled WGS sequence"/>
</dbReference>
<dbReference type="AlphaFoldDB" id="A0A844CVF3"/>
<evidence type="ECO:0000259" key="1">
    <source>
        <dbReference type="Pfam" id="PF14300"/>
    </source>
</evidence>
<proteinExistence type="predicted"/>
<dbReference type="InterPro" id="IPR025402">
    <property type="entry name" value="DMP19_C"/>
</dbReference>